<proteinExistence type="predicted"/>
<sequence length="189" mass="21228">KLYNMANNVVNVVKTVKVSRLRKIGQYFAIILNDYKSVAKDTIQDISSGSIKASVYLTGLVAAGILMKSNPSAKDLDDAVLESAHELSLIGSAIRSKEADSFVDSLRSAQREGKLHHTSLGLFSLVWLSDNRDELDLYKAQCNHVHLPWYQWYKRVVDVGILGKFMTLSSKMQNYDINEEAWTDKVTET</sequence>
<dbReference type="AlphaFoldDB" id="A0A0B6Y0J3"/>
<dbReference type="EMBL" id="HACG01002778">
    <property type="protein sequence ID" value="CEK49643.1"/>
    <property type="molecule type" value="Transcribed_RNA"/>
</dbReference>
<dbReference type="InterPro" id="IPR019322">
    <property type="entry name" value="TIMM29"/>
</dbReference>
<name>A0A0B6Y0J3_9EUPU</name>
<dbReference type="Pfam" id="PF10171">
    <property type="entry name" value="Tim29"/>
    <property type="match status" value="1"/>
</dbReference>
<gene>
    <name evidence="1" type="primary">ORF8411</name>
</gene>
<feature type="non-terminal residue" evidence="1">
    <location>
        <position position="1"/>
    </location>
</feature>
<reference evidence="1" key="1">
    <citation type="submission" date="2014-12" db="EMBL/GenBank/DDBJ databases">
        <title>Insight into the proteome of Arion vulgaris.</title>
        <authorList>
            <person name="Aradska J."/>
            <person name="Bulat T."/>
            <person name="Smidak R."/>
            <person name="Sarate P."/>
            <person name="Gangsoo J."/>
            <person name="Sialana F."/>
            <person name="Bilban M."/>
            <person name="Lubec G."/>
        </authorList>
    </citation>
    <scope>NUCLEOTIDE SEQUENCE</scope>
    <source>
        <tissue evidence="1">Skin</tissue>
    </source>
</reference>
<dbReference type="GO" id="GO:0045039">
    <property type="term" value="P:protein insertion into mitochondrial inner membrane"/>
    <property type="evidence" value="ECO:0007669"/>
    <property type="project" value="TreeGrafter"/>
</dbReference>
<protein>
    <submittedName>
        <fullName evidence="1">Uncharacterized protein</fullName>
    </submittedName>
</protein>
<accession>A0A0B6Y0J3</accession>
<organism evidence="1">
    <name type="scientific">Arion vulgaris</name>
    <dbReference type="NCBI Taxonomy" id="1028688"/>
    <lineage>
        <taxon>Eukaryota</taxon>
        <taxon>Metazoa</taxon>
        <taxon>Spiralia</taxon>
        <taxon>Lophotrochozoa</taxon>
        <taxon>Mollusca</taxon>
        <taxon>Gastropoda</taxon>
        <taxon>Heterobranchia</taxon>
        <taxon>Euthyneura</taxon>
        <taxon>Panpulmonata</taxon>
        <taxon>Eupulmonata</taxon>
        <taxon>Stylommatophora</taxon>
        <taxon>Helicina</taxon>
        <taxon>Arionoidea</taxon>
        <taxon>Arionidae</taxon>
        <taxon>Arion</taxon>
    </lineage>
</organism>
<dbReference type="PANTHER" id="PTHR21435">
    <property type="entry name" value="MITOCHONDRIAL IMPORT INNER MEMBRANE TRANSLOCASE SUBUNIT TIM29"/>
    <property type="match status" value="1"/>
</dbReference>
<dbReference type="GO" id="GO:0042721">
    <property type="term" value="C:TIM22 mitochondrial import inner membrane insertion complex"/>
    <property type="evidence" value="ECO:0007669"/>
    <property type="project" value="InterPro"/>
</dbReference>
<dbReference type="PANTHER" id="PTHR21435:SF1">
    <property type="entry name" value="MITOCHONDRIAL IMPORT INNER MEMBRANE TRANSLOCASE SUBUNIT TIM29"/>
    <property type="match status" value="1"/>
</dbReference>
<evidence type="ECO:0000313" key="1">
    <source>
        <dbReference type="EMBL" id="CEK49643.1"/>
    </source>
</evidence>